<feature type="chain" id="PRO_5045763441" evidence="2">
    <location>
        <begin position="27"/>
        <end position="328"/>
    </location>
</feature>
<organism evidence="3 4">
    <name type="scientific">Variovorax soli</name>
    <dbReference type="NCBI Taxonomy" id="376815"/>
    <lineage>
        <taxon>Bacteria</taxon>
        <taxon>Pseudomonadati</taxon>
        <taxon>Pseudomonadota</taxon>
        <taxon>Betaproteobacteria</taxon>
        <taxon>Burkholderiales</taxon>
        <taxon>Comamonadaceae</taxon>
        <taxon>Variovorax</taxon>
    </lineage>
</organism>
<keyword evidence="3" id="KW-0675">Receptor</keyword>
<dbReference type="PANTHER" id="PTHR33376:SF2">
    <property type="entry name" value="DICARBOXYLATE-BINDING PERIPLASMIC PROTEIN"/>
    <property type="match status" value="1"/>
</dbReference>
<dbReference type="PIRSF" id="PIRSF006470">
    <property type="entry name" value="DctB"/>
    <property type="match status" value="1"/>
</dbReference>
<accession>A0ABU1NIM8</accession>
<comment type="caution">
    <text evidence="3">The sequence shown here is derived from an EMBL/GenBank/DDBJ whole genome shotgun (WGS) entry which is preliminary data.</text>
</comment>
<dbReference type="EMBL" id="JAVDRF010000009">
    <property type="protein sequence ID" value="MDR6538162.1"/>
    <property type="molecule type" value="Genomic_DNA"/>
</dbReference>
<dbReference type="NCBIfam" id="TIGR00787">
    <property type="entry name" value="dctP"/>
    <property type="match status" value="1"/>
</dbReference>
<dbReference type="InterPro" id="IPR018389">
    <property type="entry name" value="DctP_fam"/>
</dbReference>
<dbReference type="CDD" id="cd13671">
    <property type="entry name" value="PBP2_TRAP_SBP_like_3"/>
    <property type="match status" value="1"/>
</dbReference>
<reference evidence="3 4" key="1">
    <citation type="submission" date="2023-07" db="EMBL/GenBank/DDBJ databases">
        <title>Sorghum-associated microbial communities from plants grown in Nebraska, USA.</title>
        <authorList>
            <person name="Schachtman D."/>
        </authorList>
    </citation>
    <scope>NUCLEOTIDE SEQUENCE [LARGE SCALE GENOMIC DNA]</scope>
    <source>
        <strain evidence="3 4">DS1781</strain>
    </source>
</reference>
<gene>
    <name evidence="3" type="ORF">J2739_003949</name>
</gene>
<dbReference type="InterPro" id="IPR004682">
    <property type="entry name" value="TRAP_DctP"/>
</dbReference>
<dbReference type="PANTHER" id="PTHR33376">
    <property type="match status" value="1"/>
</dbReference>
<evidence type="ECO:0000256" key="2">
    <source>
        <dbReference type="SAM" id="SignalP"/>
    </source>
</evidence>
<dbReference type="Proteomes" id="UP001184230">
    <property type="component" value="Unassembled WGS sequence"/>
</dbReference>
<keyword evidence="1 2" id="KW-0732">Signal</keyword>
<keyword evidence="4" id="KW-1185">Reference proteome</keyword>
<dbReference type="RefSeq" id="WP_309904700.1">
    <property type="nucleotide sequence ID" value="NZ_JAVDRF010000009.1"/>
</dbReference>
<evidence type="ECO:0000313" key="3">
    <source>
        <dbReference type="EMBL" id="MDR6538162.1"/>
    </source>
</evidence>
<dbReference type="Pfam" id="PF03480">
    <property type="entry name" value="DctP"/>
    <property type="match status" value="1"/>
</dbReference>
<evidence type="ECO:0000256" key="1">
    <source>
        <dbReference type="ARBA" id="ARBA00022729"/>
    </source>
</evidence>
<dbReference type="InterPro" id="IPR038404">
    <property type="entry name" value="TRAP_DctP_sf"/>
</dbReference>
<sequence length="328" mass="35797">MKTSNSHLLSLIATAVLSLAAMQAQARDFRSAEVHAKDFPTNMAVKYMSDQLSAATGGKDKIKIFADSSLGSEKDTVEQVKIGALDMVRVSSASFHGIVPDSVIPSLPFLFRDIDHFRKTMYGPTGDKILASFEKAGFIGLCMYESGARSVYAKKPIKTVADMKGLKIRVQPSDLMVSLVGATGASPTPMPIAEVYTGLKTGLVDAAENNYPSYEEAKHYEAAPVYSETMHVMTPEVLVFSKKIWDTLPKEEQAAIRKAAKDSVPYYVKLWEPREKDAKAAVIKGGAKIVAAADIDRKGFVEVEKPVWNKFATTPELKALVQEIVDTK</sequence>
<dbReference type="SUPFAM" id="SSF53850">
    <property type="entry name" value="Periplasmic binding protein-like II"/>
    <property type="match status" value="1"/>
</dbReference>
<name>A0ABU1NIM8_9BURK</name>
<proteinExistence type="predicted"/>
<dbReference type="Gene3D" id="3.40.190.170">
    <property type="entry name" value="Bacterial extracellular solute-binding protein, family 7"/>
    <property type="match status" value="1"/>
</dbReference>
<feature type="signal peptide" evidence="2">
    <location>
        <begin position="1"/>
        <end position="26"/>
    </location>
</feature>
<protein>
    <submittedName>
        <fullName evidence="3">Tripartite ATP-independent transporter DctP family solute receptor</fullName>
    </submittedName>
</protein>
<evidence type="ECO:0000313" key="4">
    <source>
        <dbReference type="Proteomes" id="UP001184230"/>
    </source>
</evidence>
<dbReference type="NCBIfam" id="NF037995">
    <property type="entry name" value="TRAP_S1"/>
    <property type="match status" value="1"/>
</dbReference>